<evidence type="ECO:0000313" key="4">
    <source>
        <dbReference type="Proteomes" id="UP000263642"/>
    </source>
</evidence>
<evidence type="ECO:0000313" key="3">
    <source>
        <dbReference type="EMBL" id="HCO24838.1"/>
    </source>
</evidence>
<organism evidence="3 4">
    <name type="scientific">Gimesia maris</name>
    <dbReference type="NCBI Taxonomy" id="122"/>
    <lineage>
        <taxon>Bacteria</taxon>
        <taxon>Pseudomonadati</taxon>
        <taxon>Planctomycetota</taxon>
        <taxon>Planctomycetia</taxon>
        <taxon>Planctomycetales</taxon>
        <taxon>Planctomycetaceae</taxon>
        <taxon>Gimesia</taxon>
    </lineage>
</organism>
<feature type="transmembrane region" description="Helical" evidence="2">
    <location>
        <begin position="7"/>
        <end position="24"/>
    </location>
</feature>
<dbReference type="Proteomes" id="UP000263642">
    <property type="component" value="Unassembled WGS sequence"/>
</dbReference>
<dbReference type="AlphaFoldDB" id="A0A3D3R9S7"/>
<dbReference type="EMBL" id="DQAY01000109">
    <property type="protein sequence ID" value="HCO24838.1"/>
    <property type="molecule type" value="Genomic_DNA"/>
</dbReference>
<comment type="caution">
    <text evidence="3">The sequence shown here is derived from an EMBL/GenBank/DDBJ whole genome shotgun (WGS) entry which is preliminary data.</text>
</comment>
<keyword evidence="2" id="KW-0472">Membrane</keyword>
<evidence type="ECO:0000256" key="1">
    <source>
        <dbReference type="SAM" id="MobiDB-lite"/>
    </source>
</evidence>
<gene>
    <name evidence="3" type="ORF">DIT97_18090</name>
</gene>
<accession>A0A3D3R9S7</accession>
<name>A0A3D3R9S7_9PLAN</name>
<protein>
    <submittedName>
        <fullName evidence="3">Uncharacterized protein</fullName>
    </submittedName>
</protein>
<proteinExistence type="predicted"/>
<feature type="region of interest" description="Disordered" evidence="1">
    <location>
        <begin position="49"/>
        <end position="97"/>
    </location>
</feature>
<feature type="compositionally biased region" description="Basic and acidic residues" evidence="1">
    <location>
        <begin position="72"/>
        <end position="89"/>
    </location>
</feature>
<evidence type="ECO:0000256" key="2">
    <source>
        <dbReference type="SAM" id="Phobius"/>
    </source>
</evidence>
<keyword evidence="2" id="KW-0812">Transmembrane</keyword>
<keyword evidence="2" id="KW-1133">Transmembrane helix</keyword>
<reference evidence="3 4" key="1">
    <citation type="journal article" date="2018" name="Nat. Biotechnol.">
        <title>A standardized bacterial taxonomy based on genome phylogeny substantially revises the tree of life.</title>
        <authorList>
            <person name="Parks D.H."/>
            <person name="Chuvochina M."/>
            <person name="Waite D.W."/>
            <person name="Rinke C."/>
            <person name="Skarshewski A."/>
            <person name="Chaumeil P.A."/>
            <person name="Hugenholtz P."/>
        </authorList>
    </citation>
    <scope>NUCLEOTIDE SEQUENCE [LARGE SCALE GENOMIC DNA]</scope>
    <source>
        <strain evidence="3">UBA9375</strain>
    </source>
</reference>
<sequence>MRITKAHFVRYTIIVMVLGILWVSPDTRIAESKEDKTLTTRKAYASEKWKKSAARVKAHDMPPDGMDQPSDGEEHKQGIRNLSESETKYRHLGPVSQ</sequence>